<dbReference type="PROSITE" id="PS51257">
    <property type="entry name" value="PROKAR_LIPOPROTEIN"/>
    <property type="match status" value="1"/>
</dbReference>
<evidence type="ECO:0000313" key="4">
    <source>
        <dbReference type="EMBL" id="HEC07477.1"/>
    </source>
</evidence>
<feature type="repeat" description="ANK" evidence="3">
    <location>
        <begin position="151"/>
        <end position="183"/>
    </location>
</feature>
<dbReference type="SMART" id="SM00248">
    <property type="entry name" value="ANK"/>
    <property type="match status" value="3"/>
</dbReference>
<feature type="repeat" description="ANK" evidence="3">
    <location>
        <begin position="88"/>
        <end position="120"/>
    </location>
</feature>
<sequence>MKTIPLLILVLFLLAGCSGPEKPTVTLYLAMQRGDIEQIERHIAWGSDMNRLNRDGYAPLHVAVRNGRLAITRLLIKHGVDIDRKDVRGHTAIYHAIFTANPRIADLLLKAGATLEATPMLLELAQQGISEREAVRYLVDHGANLEARDDRGDTALLIAIRQGNHKLAKHLVNFGADVTVTDASGQSALQIAKSLNLSDIALLLKRNGAT</sequence>
<keyword evidence="2 3" id="KW-0040">ANK repeat</keyword>
<gene>
    <name evidence="4" type="ORF">ENJ12_11520</name>
</gene>
<dbReference type="InterPro" id="IPR051631">
    <property type="entry name" value="Ankyrin-KH/SAM_domain"/>
</dbReference>
<dbReference type="PROSITE" id="PS50297">
    <property type="entry name" value="ANK_REP_REGION"/>
    <property type="match status" value="2"/>
</dbReference>
<dbReference type="PROSITE" id="PS50088">
    <property type="entry name" value="ANK_REPEAT"/>
    <property type="match status" value="3"/>
</dbReference>
<dbReference type="PANTHER" id="PTHR23206:SF7">
    <property type="entry name" value="PROTEIN KINASE DOMAIN-CONTAINING PROTEIN"/>
    <property type="match status" value="1"/>
</dbReference>
<dbReference type="Gene3D" id="1.25.40.20">
    <property type="entry name" value="Ankyrin repeat-containing domain"/>
    <property type="match status" value="2"/>
</dbReference>
<dbReference type="AlphaFoldDB" id="A0A831RWQ2"/>
<dbReference type="InterPro" id="IPR002110">
    <property type="entry name" value="Ankyrin_rpt"/>
</dbReference>
<dbReference type="PRINTS" id="PR01415">
    <property type="entry name" value="ANKYRIN"/>
</dbReference>
<feature type="repeat" description="ANK" evidence="3">
    <location>
        <begin position="55"/>
        <end position="87"/>
    </location>
</feature>
<reference evidence="4" key="1">
    <citation type="journal article" date="2020" name="mSystems">
        <title>Genome- and Community-Level Interaction Insights into Carbon Utilization and Element Cycling Functions of Hydrothermarchaeota in Hydrothermal Sediment.</title>
        <authorList>
            <person name="Zhou Z."/>
            <person name="Liu Y."/>
            <person name="Xu W."/>
            <person name="Pan J."/>
            <person name="Luo Z.H."/>
            <person name="Li M."/>
        </authorList>
    </citation>
    <scope>NUCLEOTIDE SEQUENCE [LARGE SCALE GENOMIC DNA]</scope>
    <source>
        <strain evidence="4">HyVt-458</strain>
    </source>
</reference>
<dbReference type="PANTHER" id="PTHR23206">
    <property type="entry name" value="MASK PROTEIN"/>
    <property type="match status" value="1"/>
</dbReference>
<accession>A0A831RWQ2</accession>
<comment type="caution">
    <text evidence="4">The sequence shown here is derived from an EMBL/GenBank/DDBJ whole genome shotgun (WGS) entry which is preliminary data.</text>
</comment>
<dbReference type="SUPFAM" id="SSF48403">
    <property type="entry name" value="Ankyrin repeat"/>
    <property type="match status" value="1"/>
</dbReference>
<evidence type="ECO:0000256" key="1">
    <source>
        <dbReference type="ARBA" id="ARBA00022737"/>
    </source>
</evidence>
<protein>
    <submittedName>
        <fullName evidence="4">Ankyrin repeat domain-containing protein</fullName>
    </submittedName>
</protein>
<evidence type="ECO:0000256" key="3">
    <source>
        <dbReference type="PROSITE-ProRule" id="PRU00023"/>
    </source>
</evidence>
<evidence type="ECO:0000256" key="2">
    <source>
        <dbReference type="ARBA" id="ARBA00023043"/>
    </source>
</evidence>
<dbReference type="Pfam" id="PF12796">
    <property type="entry name" value="Ank_2"/>
    <property type="match status" value="2"/>
</dbReference>
<keyword evidence="1" id="KW-0677">Repeat</keyword>
<dbReference type="Proteomes" id="UP000886339">
    <property type="component" value="Unassembled WGS sequence"/>
</dbReference>
<dbReference type="GO" id="GO:0005737">
    <property type="term" value="C:cytoplasm"/>
    <property type="evidence" value="ECO:0007669"/>
    <property type="project" value="TreeGrafter"/>
</dbReference>
<name>A0A831RWQ2_9GAMM</name>
<organism evidence="4">
    <name type="scientific">Thiolapillus brandeum</name>
    <dbReference type="NCBI Taxonomy" id="1076588"/>
    <lineage>
        <taxon>Bacteria</taxon>
        <taxon>Pseudomonadati</taxon>
        <taxon>Pseudomonadota</taxon>
        <taxon>Gammaproteobacteria</taxon>
        <taxon>Chromatiales</taxon>
        <taxon>Sedimenticolaceae</taxon>
        <taxon>Thiolapillus</taxon>
    </lineage>
</organism>
<dbReference type="InterPro" id="IPR036770">
    <property type="entry name" value="Ankyrin_rpt-contain_sf"/>
</dbReference>
<proteinExistence type="predicted"/>
<dbReference type="EMBL" id="DRLF01000396">
    <property type="protein sequence ID" value="HEC07477.1"/>
    <property type="molecule type" value="Genomic_DNA"/>
</dbReference>